<gene>
    <name evidence="2" type="ORF">PG991_011113</name>
</gene>
<name>A0ABR1RD72_9PEZI</name>
<reference evidence="2 3" key="1">
    <citation type="submission" date="2023-01" db="EMBL/GenBank/DDBJ databases">
        <title>Analysis of 21 Apiospora genomes using comparative genomics revels a genus with tremendous synthesis potential of carbohydrate active enzymes and secondary metabolites.</title>
        <authorList>
            <person name="Sorensen T."/>
        </authorList>
    </citation>
    <scope>NUCLEOTIDE SEQUENCE [LARGE SCALE GENOMIC DNA]</scope>
    <source>
        <strain evidence="2 3">CBS 20057</strain>
    </source>
</reference>
<evidence type="ECO:0000313" key="3">
    <source>
        <dbReference type="Proteomes" id="UP001396898"/>
    </source>
</evidence>
<dbReference type="GO" id="GO:0032259">
    <property type="term" value="P:methylation"/>
    <property type="evidence" value="ECO:0007669"/>
    <property type="project" value="UniProtKB-KW"/>
</dbReference>
<dbReference type="PANTHER" id="PTHR43591">
    <property type="entry name" value="METHYLTRANSFERASE"/>
    <property type="match status" value="1"/>
</dbReference>
<evidence type="ECO:0000256" key="1">
    <source>
        <dbReference type="ARBA" id="ARBA00038158"/>
    </source>
</evidence>
<protein>
    <submittedName>
        <fullName evidence="2">S-adenosyl-L-methionine-dependent methyltransferase</fullName>
    </submittedName>
</protein>
<dbReference type="SUPFAM" id="SSF53335">
    <property type="entry name" value="S-adenosyl-L-methionine-dependent methyltransferases"/>
    <property type="match status" value="1"/>
</dbReference>
<keyword evidence="2" id="KW-0489">Methyltransferase</keyword>
<dbReference type="EMBL" id="JAQQWI010000016">
    <property type="protein sequence ID" value="KAK8008562.1"/>
    <property type="molecule type" value="Genomic_DNA"/>
</dbReference>
<keyword evidence="2" id="KW-0808">Transferase</keyword>
<organism evidence="2 3">
    <name type="scientific">Apiospora marii</name>
    <dbReference type="NCBI Taxonomy" id="335849"/>
    <lineage>
        <taxon>Eukaryota</taxon>
        <taxon>Fungi</taxon>
        <taxon>Dikarya</taxon>
        <taxon>Ascomycota</taxon>
        <taxon>Pezizomycotina</taxon>
        <taxon>Sordariomycetes</taxon>
        <taxon>Xylariomycetidae</taxon>
        <taxon>Amphisphaeriales</taxon>
        <taxon>Apiosporaceae</taxon>
        <taxon>Apiospora</taxon>
    </lineage>
</organism>
<dbReference type="Proteomes" id="UP001396898">
    <property type="component" value="Unassembled WGS sequence"/>
</dbReference>
<dbReference type="CDD" id="cd02440">
    <property type="entry name" value="AdoMet_MTases"/>
    <property type="match status" value="1"/>
</dbReference>
<proteinExistence type="inferred from homology"/>
<comment type="caution">
    <text evidence="2">The sequence shown here is derived from an EMBL/GenBank/DDBJ whole genome shotgun (WGS) entry which is preliminary data.</text>
</comment>
<dbReference type="PANTHER" id="PTHR43591:SF24">
    <property type="entry name" value="2-METHOXY-6-POLYPRENYL-1,4-BENZOQUINOL METHYLASE, MITOCHONDRIAL"/>
    <property type="match status" value="1"/>
</dbReference>
<dbReference type="InterPro" id="IPR029063">
    <property type="entry name" value="SAM-dependent_MTases_sf"/>
</dbReference>
<accession>A0ABR1RD72</accession>
<keyword evidence="3" id="KW-1185">Reference proteome</keyword>
<dbReference type="Gene3D" id="3.40.50.150">
    <property type="entry name" value="Vaccinia Virus protein VP39"/>
    <property type="match status" value="1"/>
</dbReference>
<dbReference type="Pfam" id="PF13489">
    <property type="entry name" value="Methyltransf_23"/>
    <property type="match status" value="1"/>
</dbReference>
<evidence type="ECO:0000313" key="2">
    <source>
        <dbReference type="EMBL" id="KAK8008562.1"/>
    </source>
</evidence>
<comment type="similarity">
    <text evidence="1">Belongs to the methyltransferase superfamily. LaeA methyltransferase family.</text>
</comment>
<dbReference type="GO" id="GO:0008168">
    <property type="term" value="F:methyltransferase activity"/>
    <property type="evidence" value="ECO:0007669"/>
    <property type="project" value="UniProtKB-KW"/>
</dbReference>
<sequence>MAYSDHTPPDIWALALDWDTVNKRGYGKYGDCPFPCDDEEQDRQDIQHKFFTVTREDNNDDPARRRSVNGLHARPLLCNGPPRILDLGCGTGIWCIDMADLYPGASVLGWDLSMRMQPKLMATGMQCLPKDITDPTWDLEPNSMDLIHMRLLGGCVPDWGTVYQNAFKHLKSGTGLFEHIEIDYRPFSSDNTLPENSSIEYWTKEVYRAYEQYGRPLFPQNDLPALLKQLGFTDITHEVQEIPYHPWPEDERLKNIARWFNLSMQSAIPAMSLAPLTRYSNWSLEQVEKLNAEVKMEICMRPKRFSCRMHTYPLSTGQVGEGQAVAGIRIGKPGFQCGQHHVRDCDPSAPYITRPGISPELSLVLSSRVSLPEPDGYRKVYRIPASMHPASWDSRASMA</sequence>